<reference evidence="1 2" key="1">
    <citation type="submission" date="2023-08" db="EMBL/GenBank/DDBJ databases">
        <title>Draft genome sequence of Algoriphagus taiwanensis.</title>
        <authorList>
            <person name="Takatani N."/>
            <person name="Hosokawa M."/>
            <person name="Sawabe T."/>
        </authorList>
    </citation>
    <scope>NUCLEOTIDE SEQUENCE [LARGE SCALE GENOMIC DNA]</scope>
    <source>
        <strain evidence="1 2">JCM 19755</strain>
    </source>
</reference>
<gene>
    <name evidence="1" type="ORF">Ataiwa_38030</name>
</gene>
<accession>A0ABQ6Q7I0</accession>
<dbReference type="EMBL" id="BTPE01000020">
    <property type="protein sequence ID" value="GMQ35530.1"/>
    <property type="molecule type" value="Genomic_DNA"/>
</dbReference>
<sequence length="51" mass="5724">MKPKDKLKGASKFGVKINRDSSLNHTSKTVLFPKKLELANKVVANLKWKAD</sequence>
<dbReference type="Proteomes" id="UP001307705">
    <property type="component" value="Unassembled WGS sequence"/>
</dbReference>
<comment type="caution">
    <text evidence="1">The sequence shown here is derived from an EMBL/GenBank/DDBJ whole genome shotgun (WGS) entry which is preliminary data.</text>
</comment>
<proteinExistence type="predicted"/>
<evidence type="ECO:0000313" key="2">
    <source>
        <dbReference type="Proteomes" id="UP001307705"/>
    </source>
</evidence>
<evidence type="ECO:0000313" key="1">
    <source>
        <dbReference type="EMBL" id="GMQ35530.1"/>
    </source>
</evidence>
<organism evidence="1 2">
    <name type="scientific">Algoriphagus taiwanensis</name>
    <dbReference type="NCBI Taxonomy" id="1445656"/>
    <lineage>
        <taxon>Bacteria</taxon>
        <taxon>Pseudomonadati</taxon>
        <taxon>Bacteroidota</taxon>
        <taxon>Cytophagia</taxon>
        <taxon>Cytophagales</taxon>
        <taxon>Cyclobacteriaceae</taxon>
        <taxon>Algoriphagus</taxon>
    </lineage>
</organism>
<name>A0ABQ6Q7I0_9BACT</name>
<keyword evidence="2" id="KW-1185">Reference proteome</keyword>
<protein>
    <submittedName>
        <fullName evidence="1">Uncharacterized protein</fullName>
    </submittedName>
</protein>